<dbReference type="EC" id="2.7.13.3" evidence="3"/>
<feature type="domain" description="Histidine kinase" evidence="8">
    <location>
        <begin position="269"/>
        <end position="483"/>
    </location>
</feature>
<dbReference type="Pfam" id="PF00512">
    <property type="entry name" value="HisKA"/>
    <property type="match status" value="1"/>
</dbReference>
<comment type="catalytic activity">
    <reaction evidence="1">
        <text>ATP + protein L-histidine = ADP + protein N-phospho-L-histidine.</text>
        <dbReference type="EC" id="2.7.13.3"/>
    </reaction>
</comment>
<keyword evidence="10" id="KW-0067">ATP-binding</keyword>
<name>A0ABT7H767_9GAMM</name>
<dbReference type="CDD" id="cd00082">
    <property type="entry name" value="HisKA"/>
    <property type="match status" value="1"/>
</dbReference>
<keyword evidence="6" id="KW-0418">Kinase</keyword>
<evidence type="ECO:0000256" key="6">
    <source>
        <dbReference type="ARBA" id="ARBA00022777"/>
    </source>
</evidence>
<dbReference type="InterPro" id="IPR003594">
    <property type="entry name" value="HATPase_dom"/>
</dbReference>
<dbReference type="PANTHER" id="PTHR42878">
    <property type="entry name" value="TWO-COMPONENT HISTIDINE KINASE"/>
    <property type="match status" value="1"/>
</dbReference>
<feature type="transmembrane region" description="Helical" evidence="7">
    <location>
        <begin position="158"/>
        <end position="179"/>
    </location>
</feature>
<keyword evidence="10" id="KW-0547">Nucleotide-binding</keyword>
<keyword evidence="4" id="KW-0597">Phosphoprotein</keyword>
<evidence type="ECO:0000313" key="11">
    <source>
        <dbReference type="Proteomes" id="UP001223547"/>
    </source>
</evidence>
<evidence type="ECO:0000256" key="7">
    <source>
        <dbReference type="SAM" id="Phobius"/>
    </source>
</evidence>
<feature type="domain" description="HAMP" evidence="9">
    <location>
        <begin position="183"/>
        <end position="236"/>
    </location>
</feature>
<feature type="transmembrane region" description="Helical" evidence="7">
    <location>
        <begin position="16"/>
        <end position="38"/>
    </location>
</feature>
<evidence type="ECO:0000259" key="9">
    <source>
        <dbReference type="PROSITE" id="PS50885"/>
    </source>
</evidence>
<dbReference type="Gene3D" id="1.10.287.130">
    <property type="match status" value="1"/>
</dbReference>
<dbReference type="Proteomes" id="UP001223547">
    <property type="component" value="Unassembled WGS sequence"/>
</dbReference>
<dbReference type="GO" id="GO:0005524">
    <property type="term" value="F:ATP binding"/>
    <property type="evidence" value="ECO:0007669"/>
    <property type="project" value="UniProtKB-KW"/>
</dbReference>
<evidence type="ECO:0000313" key="10">
    <source>
        <dbReference type="EMBL" id="MDK9556202.1"/>
    </source>
</evidence>
<dbReference type="SMART" id="SM00387">
    <property type="entry name" value="HATPase_c"/>
    <property type="match status" value="1"/>
</dbReference>
<dbReference type="SUPFAM" id="SSF158472">
    <property type="entry name" value="HAMP domain-like"/>
    <property type="match status" value="1"/>
</dbReference>
<dbReference type="PROSITE" id="PS50109">
    <property type="entry name" value="HIS_KIN"/>
    <property type="match status" value="1"/>
</dbReference>
<dbReference type="Pfam" id="PF02518">
    <property type="entry name" value="HATPase_c"/>
    <property type="match status" value="1"/>
</dbReference>
<sequence length="485" mass="54581">MMDRWRWQYWPLKTKLLLLTLSISTLGILLVCTSLVVVENENYQEQLESELHVIADILAEQSAAALLFEDDQQLSTIISSLRQIGTIEQVCVYNVAGRVVSALDESDDASCPALSVPPEVGFVGDYYRLLEPVMLDGDIVGQFYLMSRLEVLREHIRAFILVTFSIGIVIQMILAWVALRLQRLVSEPIFQLSDAAERIARDHDYSIRVPVYGKDELGRLGSAFNEMIGTVQQQNLKILQSRDELERTVADRTSELSLANRELEAFSFSVSHDLRQPLRAIEGFGQALEEDCGDQLNETGRDYLSRIRTATVRMGGLIDGLLVLSRVSRQAMEIKQLDLSAMLEEIVEELRETTDPLPTYVRIQPGIRVVGDGRMIRVAFQNLLENAWKYTSKNGERRIAVTACEASDSITVAIRDNGVGFDMKYVDKLFVAFNRLHTPSEFVGTGLGLATVDRVVRRHFGEIYADSSVDKGACFYVRFPSSIQK</sequence>
<dbReference type="EMBL" id="JASSQD010000001">
    <property type="protein sequence ID" value="MDK9556202.1"/>
    <property type="molecule type" value="Genomic_DNA"/>
</dbReference>
<evidence type="ECO:0000256" key="4">
    <source>
        <dbReference type="ARBA" id="ARBA00022553"/>
    </source>
</evidence>
<dbReference type="SMART" id="SM00304">
    <property type="entry name" value="HAMP"/>
    <property type="match status" value="1"/>
</dbReference>
<evidence type="ECO:0000256" key="1">
    <source>
        <dbReference type="ARBA" id="ARBA00000085"/>
    </source>
</evidence>
<evidence type="ECO:0000256" key="3">
    <source>
        <dbReference type="ARBA" id="ARBA00012438"/>
    </source>
</evidence>
<dbReference type="InterPro" id="IPR003661">
    <property type="entry name" value="HisK_dim/P_dom"/>
</dbReference>
<reference evidence="10 11" key="1">
    <citation type="submission" date="2023-05" db="EMBL/GenBank/DDBJ databases">
        <title>Marinobacter albus sp. nov., a marine bacterium isolated from sand in a coastal intertidal zone of huludao.</title>
        <authorList>
            <person name="Deng T."/>
        </authorList>
    </citation>
    <scope>NUCLEOTIDE SEQUENCE [LARGE SCALE GENOMIC DNA]</scope>
    <source>
        <strain evidence="10 11">M216</strain>
    </source>
</reference>
<keyword evidence="5" id="KW-0808">Transferase</keyword>
<keyword evidence="11" id="KW-1185">Reference proteome</keyword>
<dbReference type="InterPro" id="IPR003660">
    <property type="entry name" value="HAMP_dom"/>
</dbReference>
<dbReference type="InterPro" id="IPR004358">
    <property type="entry name" value="Sig_transdc_His_kin-like_C"/>
</dbReference>
<protein>
    <recommendedName>
        <fullName evidence="3">histidine kinase</fullName>
        <ecNumber evidence="3">2.7.13.3</ecNumber>
    </recommendedName>
</protein>
<dbReference type="InterPro" id="IPR036097">
    <property type="entry name" value="HisK_dim/P_sf"/>
</dbReference>
<comment type="caution">
    <text evidence="10">The sequence shown here is derived from an EMBL/GenBank/DDBJ whole genome shotgun (WGS) entry which is preliminary data.</text>
</comment>
<dbReference type="SMART" id="SM00388">
    <property type="entry name" value="HisKA"/>
    <property type="match status" value="1"/>
</dbReference>
<dbReference type="Pfam" id="PF00672">
    <property type="entry name" value="HAMP"/>
    <property type="match status" value="1"/>
</dbReference>
<dbReference type="InterPro" id="IPR005467">
    <property type="entry name" value="His_kinase_dom"/>
</dbReference>
<gene>
    <name evidence="10" type="ORF">QQF73_01095</name>
</gene>
<dbReference type="PANTHER" id="PTHR42878:SF15">
    <property type="entry name" value="BACTERIOPHYTOCHROME"/>
    <property type="match status" value="1"/>
</dbReference>
<dbReference type="InterPro" id="IPR050351">
    <property type="entry name" value="BphY/WalK/GraS-like"/>
</dbReference>
<dbReference type="Pfam" id="PF17152">
    <property type="entry name" value="CHASE8"/>
    <property type="match status" value="1"/>
</dbReference>
<proteinExistence type="predicted"/>
<keyword evidence="7" id="KW-0472">Membrane</keyword>
<dbReference type="PROSITE" id="PS50885">
    <property type="entry name" value="HAMP"/>
    <property type="match status" value="1"/>
</dbReference>
<evidence type="ECO:0000259" key="8">
    <source>
        <dbReference type="PROSITE" id="PS50109"/>
    </source>
</evidence>
<dbReference type="SUPFAM" id="SSF55874">
    <property type="entry name" value="ATPase domain of HSP90 chaperone/DNA topoisomerase II/histidine kinase"/>
    <property type="match status" value="1"/>
</dbReference>
<dbReference type="Gene3D" id="6.10.340.10">
    <property type="match status" value="1"/>
</dbReference>
<dbReference type="InterPro" id="IPR036890">
    <property type="entry name" value="HATPase_C_sf"/>
</dbReference>
<evidence type="ECO:0000256" key="5">
    <source>
        <dbReference type="ARBA" id="ARBA00022679"/>
    </source>
</evidence>
<comment type="subcellular location">
    <subcellularLocation>
        <location evidence="2">Membrane</location>
    </subcellularLocation>
</comment>
<dbReference type="InterPro" id="IPR033417">
    <property type="entry name" value="CHASE8"/>
</dbReference>
<keyword evidence="7" id="KW-0812">Transmembrane</keyword>
<dbReference type="PRINTS" id="PR00344">
    <property type="entry name" value="BCTRLSENSOR"/>
</dbReference>
<dbReference type="SUPFAM" id="SSF47384">
    <property type="entry name" value="Homodimeric domain of signal transducing histidine kinase"/>
    <property type="match status" value="1"/>
</dbReference>
<evidence type="ECO:0000256" key="2">
    <source>
        <dbReference type="ARBA" id="ARBA00004370"/>
    </source>
</evidence>
<organism evidence="10 11">
    <name type="scientific">Marinobacter albus</name>
    <dbReference type="NCBI Taxonomy" id="3030833"/>
    <lineage>
        <taxon>Bacteria</taxon>
        <taxon>Pseudomonadati</taxon>
        <taxon>Pseudomonadota</taxon>
        <taxon>Gammaproteobacteria</taxon>
        <taxon>Pseudomonadales</taxon>
        <taxon>Marinobacteraceae</taxon>
        <taxon>Marinobacter</taxon>
    </lineage>
</organism>
<dbReference type="RefSeq" id="WP_219867256.1">
    <property type="nucleotide sequence ID" value="NZ_JASSQD010000001.1"/>
</dbReference>
<keyword evidence="7" id="KW-1133">Transmembrane helix</keyword>
<dbReference type="Gene3D" id="3.30.565.10">
    <property type="entry name" value="Histidine kinase-like ATPase, C-terminal domain"/>
    <property type="match status" value="1"/>
</dbReference>
<dbReference type="CDD" id="cd06225">
    <property type="entry name" value="HAMP"/>
    <property type="match status" value="1"/>
</dbReference>
<accession>A0ABT7H767</accession>